<dbReference type="InterPro" id="IPR007627">
    <property type="entry name" value="RNA_pol_sigma70_r2"/>
</dbReference>
<dbReference type="SUPFAM" id="SSF88946">
    <property type="entry name" value="Sigma2 domain of RNA polymerase sigma factors"/>
    <property type="match status" value="1"/>
</dbReference>
<dbReference type="InterPro" id="IPR039425">
    <property type="entry name" value="RNA_pol_sigma-70-like"/>
</dbReference>
<evidence type="ECO:0000259" key="6">
    <source>
        <dbReference type="Pfam" id="PF04542"/>
    </source>
</evidence>
<dbReference type="CDD" id="cd06171">
    <property type="entry name" value="Sigma70_r4"/>
    <property type="match status" value="1"/>
</dbReference>
<proteinExistence type="inferred from homology"/>
<dbReference type="PANTHER" id="PTHR43133:SF8">
    <property type="entry name" value="RNA POLYMERASE SIGMA FACTOR HI_1459-RELATED"/>
    <property type="match status" value="1"/>
</dbReference>
<evidence type="ECO:0000256" key="4">
    <source>
        <dbReference type="ARBA" id="ARBA00023125"/>
    </source>
</evidence>
<dbReference type="SUPFAM" id="SSF88659">
    <property type="entry name" value="Sigma3 and sigma4 domains of RNA polymerase sigma factors"/>
    <property type="match status" value="1"/>
</dbReference>
<dbReference type="Gene3D" id="1.10.10.10">
    <property type="entry name" value="Winged helix-like DNA-binding domain superfamily/Winged helix DNA-binding domain"/>
    <property type="match status" value="1"/>
</dbReference>
<accession>A0A1F6UXU8</accession>
<dbReference type="PANTHER" id="PTHR43133">
    <property type="entry name" value="RNA POLYMERASE ECF-TYPE SIGMA FACTO"/>
    <property type="match status" value="1"/>
</dbReference>
<dbReference type="InterPro" id="IPR013325">
    <property type="entry name" value="RNA_pol_sigma_r2"/>
</dbReference>
<evidence type="ECO:0000256" key="3">
    <source>
        <dbReference type="ARBA" id="ARBA00023082"/>
    </source>
</evidence>
<feature type="domain" description="RNA polymerase sigma factor 70 region 4 type 2" evidence="7">
    <location>
        <begin position="107"/>
        <end position="155"/>
    </location>
</feature>
<keyword evidence="4" id="KW-0238">DNA-binding</keyword>
<evidence type="ECO:0000256" key="5">
    <source>
        <dbReference type="ARBA" id="ARBA00023163"/>
    </source>
</evidence>
<organism evidence="8 9">
    <name type="scientific">Candidatus Nomurabacteria bacterium RIFCSPHIGHO2_01_FULL_39_9</name>
    <dbReference type="NCBI Taxonomy" id="1801735"/>
    <lineage>
        <taxon>Bacteria</taxon>
        <taxon>Candidatus Nomuraibacteriota</taxon>
    </lineage>
</organism>
<dbReference type="Gene3D" id="1.10.1740.10">
    <property type="match status" value="1"/>
</dbReference>
<evidence type="ECO:0000259" key="7">
    <source>
        <dbReference type="Pfam" id="PF08281"/>
    </source>
</evidence>
<dbReference type="InterPro" id="IPR013249">
    <property type="entry name" value="RNA_pol_sigma70_r4_t2"/>
</dbReference>
<keyword evidence="2" id="KW-0805">Transcription regulation</keyword>
<evidence type="ECO:0000256" key="2">
    <source>
        <dbReference type="ARBA" id="ARBA00023015"/>
    </source>
</evidence>
<evidence type="ECO:0008006" key="10">
    <source>
        <dbReference type="Google" id="ProtNLM"/>
    </source>
</evidence>
<dbReference type="NCBIfam" id="TIGR02937">
    <property type="entry name" value="sigma70-ECF"/>
    <property type="match status" value="1"/>
</dbReference>
<dbReference type="AlphaFoldDB" id="A0A1F6UXU8"/>
<comment type="caution">
    <text evidence="8">The sequence shown here is derived from an EMBL/GenBank/DDBJ whole genome shotgun (WGS) entry which is preliminary data.</text>
</comment>
<dbReference type="GO" id="GO:0006352">
    <property type="term" value="P:DNA-templated transcription initiation"/>
    <property type="evidence" value="ECO:0007669"/>
    <property type="project" value="InterPro"/>
</dbReference>
<sequence length="162" mass="19099">MEDKFLAAYDKYSKNILRHIYFRVSDEKVAEDLTAEVFLKAWRYIANGEEVLNFKAFLYRIANNLIIDFYRTRKENLSLEALEEDNEIAIEEKNVFQSICDEDLTACALKELDTETRQIIMFRYIDDLSVKEISEVTNKTTNNISVIIHRGLKKLKEIINNF</sequence>
<reference evidence="8 9" key="1">
    <citation type="journal article" date="2016" name="Nat. Commun.">
        <title>Thousands of microbial genomes shed light on interconnected biogeochemical processes in an aquifer system.</title>
        <authorList>
            <person name="Anantharaman K."/>
            <person name="Brown C.T."/>
            <person name="Hug L.A."/>
            <person name="Sharon I."/>
            <person name="Castelle C.J."/>
            <person name="Probst A.J."/>
            <person name="Thomas B.C."/>
            <person name="Singh A."/>
            <person name="Wilkins M.J."/>
            <person name="Karaoz U."/>
            <person name="Brodie E.L."/>
            <person name="Williams K.H."/>
            <person name="Hubbard S.S."/>
            <person name="Banfield J.F."/>
        </authorList>
    </citation>
    <scope>NUCLEOTIDE SEQUENCE [LARGE SCALE GENOMIC DNA]</scope>
</reference>
<dbReference type="Pfam" id="PF04542">
    <property type="entry name" value="Sigma70_r2"/>
    <property type="match status" value="1"/>
</dbReference>
<keyword evidence="3" id="KW-0731">Sigma factor</keyword>
<dbReference type="Proteomes" id="UP000182253">
    <property type="component" value="Unassembled WGS sequence"/>
</dbReference>
<comment type="similarity">
    <text evidence="1">Belongs to the sigma-70 factor family. ECF subfamily.</text>
</comment>
<dbReference type="Pfam" id="PF08281">
    <property type="entry name" value="Sigma70_r4_2"/>
    <property type="match status" value="1"/>
</dbReference>
<name>A0A1F6UXU8_9BACT</name>
<feature type="domain" description="RNA polymerase sigma-70 region 2" evidence="6">
    <location>
        <begin position="9"/>
        <end position="74"/>
    </location>
</feature>
<keyword evidence="5" id="KW-0804">Transcription</keyword>
<gene>
    <name evidence="8" type="ORF">A2645_01430</name>
</gene>
<protein>
    <recommendedName>
        <fullName evidence="10">RNA polymerase sigma factor</fullName>
    </recommendedName>
</protein>
<dbReference type="GO" id="GO:0003677">
    <property type="term" value="F:DNA binding"/>
    <property type="evidence" value="ECO:0007669"/>
    <property type="project" value="UniProtKB-KW"/>
</dbReference>
<evidence type="ECO:0000256" key="1">
    <source>
        <dbReference type="ARBA" id="ARBA00010641"/>
    </source>
</evidence>
<evidence type="ECO:0000313" key="8">
    <source>
        <dbReference type="EMBL" id="OGI62240.1"/>
    </source>
</evidence>
<dbReference type="InterPro" id="IPR036388">
    <property type="entry name" value="WH-like_DNA-bd_sf"/>
</dbReference>
<dbReference type="InterPro" id="IPR013324">
    <property type="entry name" value="RNA_pol_sigma_r3/r4-like"/>
</dbReference>
<dbReference type="STRING" id="1801735.A2645_01430"/>
<dbReference type="EMBL" id="MFTL01000001">
    <property type="protein sequence ID" value="OGI62240.1"/>
    <property type="molecule type" value="Genomic_DNA"/>
</dbReference>
<dbReference type="InterPro" id="IPR014284">
    <property type="entry name" value="RNA_pol_sigma-70_dom"/>
</dbReference>
<evidence type="ECO:0000313" key="9">
    <source>
        <dbReference type="Proteomes" id="UP000182253"/>
    </source>
</evidence>
<dbReference type="GO" id="GO:0016987">
    <property type="term" value="F:sigma factor activity"/>
    <property type="evidence" value="ECO:0007669"/>
    <property type="project" value="UniProtKB-KW"/>
</dbReference>